<organism evidence="1 2">
    <name type="scientific">Funneliformis mosseae</name>
    <name type="common">Endomycorrhizal fungus</name>
    <name type="synonym">Glomus mosseae</name>
    <dbReference type="NCBI Taxonomy" id="27381"/>
    <lineage>
        <taxon>Eukaryota</taxon>
        <taxon>Fungi</taxon>
        <taxon>Fungi incertae sedis</taxon>
        <taxon>Mucoromycota</taxon>
        <taxon>Glomeromycotina</taxon>
        <taxon>Glomeromycetes</taxon>
        <taxon>Glomerales</taxon>
        <taxon>Glomeraceae</taxon>
        <taxon>Funneliformis</taxon>
    </lineage>
</organism>
<evidence type="ECO:0000313" key="1">
    <source>
        <dbReference type="EMBL" id="CAG8469146.1"/>
    </source>
</evidence>
<keyword evidence="2" id="KW-1185">Reference proteome</keyword>
<reference evidence="1" key="1">
    <citation type="submission" date="2021-06" db="EMBL/GenBank/DDBJ databases">
        <authorList>
            <person name="Kallberg Y."/>
            <person name="Tangrot J."/>
            <person name="Rosling A."/>
        </authorList>
    </citation>
    <scope>NUCLEOTIDE SEQUENCE</scope>
    <source>
        <strain evidence="1">87-6 pot B 2015</strain>
    </source>
</reference>
<evidence type="ECO:0000313" key="2">
    <source>
        <dbReference type="Proteomes" id="UP000789375"/>
    </source>
</evidence>
<dbReference type="EMBL" id="CAJVPP010000320">
    <property type="protein sequence ID" value="CAG8469146.1"/>
    <property type="molecule type" value="Genomic_DNA"/>
</dbReference>
<comment type="caution">
    <text evidence="1">The sequence shown here is derived from an EMBL/GenBank/DDBJ whole genome shotgun (WGS) entry which is preliminary data.</text>
</comment>
<dbReference type="Proteomes" id="UP000789375">
    <property type="component" value="Unassembled WGS sequence"/>
</dbReference>
<protein>
    <submittedName>
        <fullName evidence="1">9469_t:CDS:1</fullName>
    </submittedName>
</protein>
<gene>
    <name evidence="1" type="ORF">FMOSSE_LOCUS2427</name>
</gene>
<dbReference type="AlphaFoldDB" id="A0A9N8Z130"/>
<sequence>MSQIAYENSLSWKVSLQQDLINVSLDLFAVDIPKPIKPRPNWPYS</sequence>
<proteinExistence type="predicted"/>
<accession>A0A9N8Z130</accession>
<name>A0A9N8Z130_FUNMO</name>